<dbReference type="SUPFAM" id="SSF53167">
    <property type="entry name" value="Purine and uridine phosphorylases"/>
    <property type="match status" value="1"/>
</dbReference>
<accession>A0AAD2ACM3</accession>
<dbReference type="InterPro" id="IPR000845">
    <property type="entry name" value="Nucleoside_phosphorylase_d"/>
</dbReference>
<dbReference type="PANTHER" id="PTHR21234">
    <property type="entry name" value="PURINE NUCLEOSIDE PHOSPHORYLASE"/>
    <property type="match status" value="1"/>
</dbReference>
<feature type="domain" description="Nucleoside phosphorylase" evidence="1">
    <location>
        <begin position="63"/>
        <end position="323"/>
    </location>
</feature>
<dbReference type="GO" id="GO:0009116">
    <property type="term" value="P:nucleoside metabolic process"/>
    <property type="evidence" value="ECO:0007669"/>
    <property type="project" value="InterPro"/>
</dbReference>
<dbReference type="Proteomes" id="UP000834106">
    <property type="component" value="Chromosome 19"/>
</dbReference>
<sequence length="355" mass="39519">MSIVVRILSLGWVTMMMIMSITNVGDGAISQNLIEMINIINNECPYFGIVINSNLLRDSLLQSSSSVPHSTIPYLDFAGRRFHIEVQVNQKIISVLSGVGMLNAGITTQLLINIFNIEGVIQLGLSGSADPQLQIADVIIPHYWAHSGVWYWQRHGDGPSDELAFESIGDFTRKIGYLNISEYETNPKYSDNLLNNLWYQPEEIYSVDGEPDNRQQAFWVPVDEFYFSLAQKLEDSFFLRRCVNSTTCLPRPPKLVSAERGMSANVFVDNVAYRDFLHSKFNATLFDMESAAVALVCLQQKTPFIAIKAISDLAGDASSVEGSVFSSLAVQNALFASLQFLSLLPEQVQTLNLAQ</sequence>
<proteinExistence type="predicted"/>
<dbReference type="GO" id="GO:0003824">
    <property type="term" value="F:catalytic activity"/>
    <property type="evidence" value="ECO:0007669"/>
    <property type="project" value="InterPro"/>
</dbReference>
<dbReference type="Pfam" id="PF01048">
    <property type="entry name" value="PNP_UDP_1"/>
    <property type="match status" value="1"/>
</dbReference>
<dbReference type="AlphaFoldDB" id="A0AAD2ACM3"/>
<evidence type="ECO:0000313" key="2">
    <source>
        <dbReference type="EMBL" id="CAI9782542.1"/>
    </source>
</evidence>
<dbReference type="InterPro" id="IPR035994">
    <property type="entry name" value="Nucleoside_phosphorylase_sf"/>
</dbReference>
<gene>
    <name evidence="2" type="ORF">FPE_LOCUS29972</name>
</gene>
<evidence type="ECO:0000313" key="3">
    <source>
        <dbReference type="Proteomes" id="UP000834106"/>
    </source>
</evidence>
<keyword evidence="3" id="KW-1185">Reference proteome</keyword>
<dbReference type="CDD" id="cd09008">
    <property type="entry name" value="MTAN"/>
    <property type="match status" value="1"/>
</dbReference>
<dbReference type="PANTHER" id="PTHR21234:SF42">
    <property type="entry name" value="PHOSPHORYLASE SUPERFAMILY PROTEIN"/>
    <property type="match status" value="1"/>
</dbReference>
<reference evidence="2" key="1">
    <citation type="submission" date="2023-05" db="EMBL/GenBank/DDBJ databases">
        <authorList>
            <person name="Huff M."/>
        </authorList>
    </citation>
    <scope>NUCLEOTIDE SEQUENCE</scope>
</reference>
<dbReference type="Gene3D" id="3.40.50.1580">
    <property type="entry name" value="Nucleoside phosphorylase domain"/>
    <property type="match status" value="1"/>
</dbReference>
<name>A0AAD2ACM3_9LAMI</name>
<evidence type="ECO:0000259" key="1">
    <source>
        <dbReference type="Pfam" id="PF01048"/>
    </source>
</evidence>
<protein>
    <recommendedName>
        <fullName evidence="1">Nucleoside phosphorylase domain-containing protein</fullName>
    </recommendedName>
</protein>
<dbReference type="EMBL" id="OU503054">
    <property type="protein sequence ID" value="CAI9782542.1"/>
    <property type="molecule type" value="Genomic_DNA"/>
</dbReference>
<organism evidence="2 3">
    <name type="scientific">Fraxinus pennsylvanica</name>
    <dbReference type="NCBI Taxonomy" id="56036"/>
    <lineage>
        <taxon>Eukaryota</taxon>
        <taxon>Viridiplantae</taxon>
        <taxon>Streptophyta</taxon>
        <taxon>Embryophyta</taxon>
        <taxon>Tracheophyta</taxon>
        <taxon>Spermatophyta</taxon>
        <taxon>Magnoliopsida</taxon>
        <taxon>eudicotyledons</taxon>
        <taxon>Gunneridae</taxon>
        <taxon>Pentapetalae</taxon>
        <taxon>asterids</taxon>
        <taxon>lamiids</taxon>
        <taxon>Lamiales</taxon>
        <taxon>Oleaceae</taxon>
        <taxon>Oleeae</taxon>
        <taxon>Fraxinus</taxon>
    </lineage>
</organism>